<proteinExistence type="inferred from homology"/>
<evidence type="ECO:0000313" key="6">
    <source>
        <dbReference type="Proteomes" id="UP000307956"/>
    </source>
</evidence>
<dbReference type="Pfam" id="PF13458">
    <property type="entry name" value="Peripla_BP_6"/>
    <property type="match status" value="1"/>
</dbReference>
<evidence type="ECO:0000313" key="5">
    <source>
        <dbReference type="EMBL" id="THF59370.1"/>
    </source>
</evidence>
<keyword evidence="3" id="KW-0812">Transmembrane</keyword>
<name>A0A4S4AJ89_9RHOO</name>
<dbReference type="PANTHER" id="PTHR47235">
    <property type="entry name" value="BLR6548 PROTEIN"/>
    <property type="match status" value="1"/>
</dbReference>
<sequence length="458" mass="48812">MNLMHYSVRCVVVSGTRRDGCRICDNALAAGTQDGREGANGSGPMPAAFVACFEWNKHWAPPDHDLVIRGGPESAEREKGKCMTAWLVRMTMAVCTVLLPAVAAADFVVAQIAPLSGPLAPTGEHMRAGAQLYFDRVNAAGGVHGQKIRMVVRDDGYRIEDTVKLAREAIAKDDPIVLYGIVGTGNIAALVKEGVLDKAGIAAVGLRTGAASLLNPPHPYLFTARASYATEVERMIEQMTTMGMNRIGVFFQDDAFGRDGLVAAEAALRGKGLEIAAQGAYERNTTKVEAAAAAIAAVNPQGVVMVSNTAASTAFVTEYRKRGGDGMLLVLSTTDGPQVVERLGREAAHGLAIAQIVPHPQSRTMPLVREFQETYARGVPAGIEMNHTLLQGYVGGKIIVEALRRAGPNATRATLRDALEGIRNYDLGGIRADFSPTRHTGVDFVDITIIGRDGRLLQ</sequence>
<dbReference type="EMBL" id="SSOD01000013">
    <property type="protein sequence ID" value="THF59370.1"/>
    <property type="molecule type" value="Genomic_DNA"/>
</dbReference>
<dbReference type="SUPFAM" id="SSF53822">
    <property type="entry name" value="Periplasmic binding protein-like I"/>
    <property type="match status" value="1"/>
</dbReference>
<accession>A0A4S4AJ89</accession>
<comment type="similarity">
    <text evidence="1">Belongs to the leucine-binding protein family.</text>
</comment>
<evidence type="ECO:0000259" key="4">
    <source>
        <dbReference type="Pfam" id="PF13458"/>
    </source>
</evidence>
<dbReference type="OrthoDB" id="9777352at2"/>
<keyword evidence="3" id="KW-1133">Transmembrane helix</keyword>
<dbReference type="CDD" id="cd06326">
    <property type="entry name" value="PBP1_ABC_ligand_binding-like"/>
    <property type="match status" value="1"/>
</dbReference>
<dbReference type="PANTHER" id="PTHR47235:SF1">
    <property type="entry name" value="BLR6548 PROTEIN"/>
    <property type="match status" value="1"/>
</dbReference>
<gene>
    <name evidence="5" type="ORF">E6O51_15365</name>
</gene>
<dbReference type="AlphaFoldDB" id="A0A4S4AJ89"/>
<evidence type="ECO:0000256" key="2">
    <source>
        <dbReference type="ARBA" id="ARBA00022729"/>
    </source>
</evidence>
<organism evidence="5 6">
    <name type="scientific">Pseudothauera rhizosphaerae</name>
    <dbReference type="NCBI Taxonomy" id="2565932"/>
    <lineage>
        <taxon>Bacteria</taxon>
        <taxon>Pseudomonadati</taxon>
        <taxon>Pseudomonadota</taxon>
        <taxon>Betaproteobacteria</taxon>
        <taxon>Rhodocyclales</taxon>
        <taxon>Zoogloeaceae</taxon>
        <taxon>Pseudothauera</taxon>
    </lineage>
</organism>
<evidence type="ECO:0000256" key="3">
    <source>
        <dbReference type="SAM" id="Phobius"/>
    </source>
</evidence>
<dbReference type="InterPro" id="IPR028081">
    <property type="entry name" value="Leu-bd"/>
</dbReference>
<dbReference type="InterPro" id="IPR028082">
    <property type="entry name" value="Peripla_BP_I"/>
</dbReference>
<protein>
    <submittedName>
        <fullName evidence="5">ABC transporter substrate-binding protein</fullName>
    </submittedName>
</protein>
<dbReference type="Gene3D" id="3.40.50.2300">
    <property type="match status" value="2"/>
</dbReference>
<feature type="transmembrane region" description="Helical" evidence="3">
    <location>
        <begin position="86"/>
        <end position="109"/>
    </location>
</feature>
<evidence type="ECO:0000256" key="1">
    <source>
        <dbReference type="ARBA" id="ARBA00010062"/>
    </source>
</evidence>
<comment type="caution">
    <text evidence="5">The sequence shown here is derived from an EMBL/GenBank/DDBJ whole genome shotgun (WGS) entry which is preliminary data.</text>
</comment>
<dbReference type="Proteomes" id="UP000307956">
    <property type="component" value="Unassembled WGS sequence"/>
</dbReference>
<keyword evidence="6" id="KW-1185">Reference proteome</keyword>
<feature type="domain" description="Leucine-binding protein" evidence="4">
    <location>
        <begin position="109"/>
        <end position="442"/>
    </location>
</feature>
<keyword evidence="3" id="KW-0472">Membrane</keyword>
<reference evidence="5 6" key="1">
    <citation type="submission" date="2019-04" db="EMBL/GenBank/DDBJ databases">
        <title>Azoarcus rhizosphaerae sp. nov. isolated from rhizosphere of Ficus religiosa.</title>
        <authorList>
            <person name="Lin S.-Y."/>
            <person name="Hameed A."/>
            <person name="Hsu Y.-H."/>
            <person name="Young C.-C."/>
        </authorList>
    </citation>
    <scope>NUCLEOTIDE SEQUENCE [LARGE SCALE GENOMIC DNA]</scope>
    <source>
        <strain evidence="5 6">CC-YHH848</strain>
    </source>
</reference>
<keyword evidence="2" id="KW-0732">Signal</keyword>